<keyword evidence="3" id="KW-0805">Transcription regulation</keyword>
<reference evidence="7" key="1">
    <citation type="submission" date="2022-07" db="EMBL/GenBank/DDBJ databases">
        <title>Phylogenomic reconstructions and comparative analyses of Kickxellomycotina fungi.</title>
        <authorList>
            <person name="Reynolds N.K."/>
            <person name="Stajich J.E."/>
            <person name="Barry K."/>
            <person name="Grigoriev I.V."/>
            <person name="Crous P."/>
            <person name="Smith M.E."/>
        </authorList>
    </citation>
    <scope>NUCLEOTIDE SEQUENCE</scope>
    <source>
        <strain evidence="7">RSA 567</strain>
    </source>
</reference>
<organism evidence="7 8">
    <name type="scientific">Dimargaris verticillata</name>
    <dbReference type="NCBI Taxonomy" id="2761393"/>
    <lineage>
        <taxon>Eukaryota</taxon>
        <taxon>Fungi</taxon>
        <taxon>Fungi incertae sedis</taxon>
        <taxon>Zoopagomycota</taxon>
        <taxon>Kickxellomycotina</taxon>
        <taxon>Dimargaritomycetes</taxon>
        <taxon>Dimargaritales</taxon>
        <taxon>Dimargaritaceae</taxon>
        <taxon>Dimargaris</taxon>
    </lineage>
</organism>
<proteinExistence type="inferred from homology"/>
<evidence type="ECO:0000256" key="3">
    <source>
        <dbReference type="ARBA" id="ARBA00023015"/>
    </source>
</evidence>
<evidence type="ECO:0000256" key="2">
    <source>
        <dbReference type="ARBA" id="ARBA00005571"/>
    </source>
</evidence>
<evidence type="ECO:0000256" key="6">
    <source>
        <dbReference type="ARBA" id="ARBA00023242"/>
    </source>
</evidence>
<keyword evidence="8" id="KW-1185">Reference proteome</keyword>
<keyword evidence="5" id="KW-0804">Transcription</keyword>
<dbReference type="Proteomes" id="UP001151582">
    <property type="component" value="Unassembled WGS sequence"/>
</dbReference>
<dbReference type="Pfam" id="PF11594">
    <property type="entry name" value="Med28"/>
    <property type="match status" value="1"/>
</dbReference>
<dbReference type="EMBL" id="JANBQB010000212">
    <property type="protein sequence ID" value="KAJ1979569.1"/>
    <property type="molecule type" value="Genomic_DNA"/>
</dbReference>
<protein>
    <submittedName>
        <fullName evidence="7">Uncharacterized protein</fullName>
    </submittedName>
</protein>
<comment type="similarity">
    <text evidence="2">Belongs to the Mediator complex subunit 28 family.</text>
</comment>
<evidence type="ECO:0000256" key="4">
    <source>
        <dbReference type="ARBA" id="ARBA00023054"/>
    </source>
</evidence>
<comment type="caution">
    <text evidence="7">The sequence shown here is derived from an EMBL/GenBank/DDBJ whole genome shotgun (WGS) entry which is preliminary data.</text>
</comment>
<dbReference type="AlphaFoldDB" id="A0A9W8ED93"/>
<name>A0A9W8ED93_9FUNG</name>
<dbReference type="InterPro" id="IPR021640">
    <property type="entry name" value="Mediator_Med28"/>
</dbReference>
<evidence type="ECO:0000313" key="8">
    <source>
        <dbReference type="Proteomes" id="UP001151582"/>
    </source>
</evidence>
<keyword evidence="6" id="KW-0539">Nucleus</keyword>
<comment type="subcellular location">
    <subcellularLocation>
        <location evidence="1">Nucleus</location>
    </subcellularLocation>
</comment>
<evidence type="ECO:0000256" key="5">
    <source>
        <dbReference type="ARBA" id="ARBA00023163"/>
    </source>
</evidence>
<evidence type="ECO:0000313" key="7">
    <source>
        <dbReference type="EMBL" id="KAJ1979569.1"/>
    </source>
</evidence>
<accession>A0A9W8ED93</accession>
<dbReference type="OrthoDB" id="5562666at2759"/>
<keyword evidence="4" id="KW-0175">Coiled coil</keyword>
<dbReference type="GO" id="GO:0005634">
    <property type="term" value="C:nucleus"/>
    <property type="evidence" value="ECO:0007669"/>
    <property type="project" value="UniProtKB-SubCell"/>
</dbReference>
<sequence length="109" mass="12202">MESLVRDLDAKVTQALATMLVETAPTASELEGGIKSVQEAVSDLDRRLWQLSMQALATPEDRLNQSIAALKEDIFRKQVVLTKCQRQLAQFETLLQATEQANRQSLMNN</sequence>
<evidence type="ECO:0000256" key="1">
    <source>
        <dbReference type="ARBA" id="ARBA00004123"/>
    </source>
</evidence>
<gene>
    <name evidence="7" type="ORF">H4R34_002780</name>
</gene>